<evidence type="ECO:0000256" key="7">
    <source>
        <dbReference type="ARBA" id="ARBA00023204"/>
    </source>
</evidence>
<evidence type="ECO:0000256" key="5">
    <source>
        <dbReference type="ARBA" id="ARBA00022763"/>
    </source>
</evidence>
<dbReference type="CDD" id="cd03241">
    <property type="entry name" value="ABC_RecN"/>
    <property type="match status" value="2"/>
</dbReference>
<dbReference type="RefSeq" id="WP_058123950.1">
    <property type="nucleotide sequence ID" value="NZ_CYRX01000031.1"/>
</dbReference>
<dbReference type="FunFam" id="3.40.50.300:FF:000356">
    <property type="entry name" value="DNA repair protein RecN"/>
    <property type="match status" value="1"/>
</dbReference>
<dbReference type="eggNOG" id="COG0497">
    <property type="taxonomic scope" value="Bacteria"/>
</dbReference>
<evidence type="ECO:0000256" key="9">
    <source>
        <dbReference type="PIRNR" id="PIRNR003128"/>
    </source>
</evidence>
<evidence type="ECO:0000256" key="4">
    <source>
        <dbReference type="ARBA" id="ARBA00022741"/>
    </source>
</evidence>
<evidence type="ECO:0000256" key="8">
    <source>
        <dbReference type="ARBA" id="ARBA00033408"/>
    </source>
</evidence>
<name>A0A0P1F0R5_9RHOB</name>
<dbReference type="STRING" id="266809.PM03_11360"/>
<feature type="domain" description="RecF/RecN/SMC N-terminal" evidence="10">
    <location>
        <begin position="6"/>
        <end position="498"/>
    </location>
</feature>
<keyword evidence="6" id="KW-0067">ATP-binding</keyword>
<dbReference type="GO" id="GO:0043590">
    <property type="term" value="C:bacterial nucleoid"/>
    <property type="evidence" value="ECO:0007669"/>
    <property type="project" value="TreeGrafter"/>
</dbReference>
<dbReference type="PANTHER" id="PTHR11059:SF0">
    <property type="entry name" value="DNA REPAIR PROTEIN RECN"/>
    <property type="match status" value="1"/>
</dbReference>
<dbReference type="InterPro" id="IPR027417">
    <property type="entry name" value="P-loop_NTPase"/>
</dbReference>
<evidence type="ECO:0000313" key="11">
    <source>
        <dbReference type="EMBL" id="CUH61136.1"/>
    </source>
</evidence>
<proteinExistence type="inferred from homology"/>
<dbReference type="SUPFAM" id="SSF52540">
    <property type="entry name" value="P-loop containing nucleoside triphosphate hydrolases"/>
    <property type="match status" value="2"/>
</dbReference>
<reference evidence="11 12" key="1">
    <citation type="submission" date="2015-09" db="EMBL/GenBank/DDBJ databases">
        <authorList>
            <consortium name="Swine Surveillance"/>
        </authorList>
    </citation>
    <scope>NUCLEOTIDE SEQUENCE [LARGE SCALE GENOMIC DNA]</scope>
    <source>
        <strain evidence="11 12">CECT 5294</strain>
    </source>
</reference>
<evidence type="ECO:0000256" key="1">
    <source>
        <dbReference type="ARBA" id="ARBA00003618"/>
    </source>
</evidence>
<dbReference type="PANTHER" id="PTHR11059">
    <property type="entry name" value="DNA REPAIR PROTEIN RECN"/>
    <property type="match status" value="1"/>
</dbReference>
<dbReference type="Gene3D" id="3.40.50.300">
    <property type="entry name" value="P-loop containing nucleotide triphosphate hydrolases"/>
    <property type="match status" value="2"/>
</dbReference>
<dbReference type="EMBL" id="CYRX01000031">
    <property type="protein sequence ID" value="CUH61136.1"/>
    <property type="molecule type" value="Genomic_DNA"/>
</dbReference>
<keyword evidence="7 9" id="KW-0234">DNA repair</keyword>
<dbReference type="GO" id="GO:0006281">
    <property type="term" value="P:DNA repair"/>
    <property type="evidence" value="ECO:0007669"/>
    <property type="project" value="UniProtKB-KW"/>
</dbReference>
<dbReference type="GO" id="GO:0005524">
    <property type="term" value="F:ATP binding"/>
    <property type="evidence" value="ECO:0007669"/>
    <property type="project" value="UniProtKB-KW"/>
</dbReference>
<evidence type="ECO:0000256" key="6">
    <source>
        <dbReference type="ARBA" id="ARBA00022840"/>
    </source>
</evidence>
<dbReference type="PIRSF" id="PIRSF003128">
    <property type="entry name" value="RecN"/>
    <property type="match status" value="1"/>
</dbReference>
<gene>
    <name evidence="11" type="primary">recN</name>
    <name evidence="11" type="ORF">THS5294_02437</name>
</gene>
<evidence type="ECO:0000256" key="3">
    <source>
        <dbReference type="ARBA" id="ARBA00021315"/>
    </source>
</evidence>
<dbReference type="InterPro" id="IPR004604">
    <property type="entry name" value="DNA_recomb/repair_RecN"/>
</dbReference>
<protein>
    <recommendedName>
        <fullName evidence="3 9">DNA repair protein RecN</fullName>
    </recommendedName>
    <alternativeName>
        <fullName evidence="8 9">Recombination protein N</fullName>
    </alternativeName>
</protein>
<keyword evidence="4" id="KW-0547">Nucleotide-binding</keyword>
<dbReference type="GO" id="GO:0009432">
    <property type="term" value="P:SOS response"/>
    <property type="evidence" value="ECO:0007669"/>
    <property type="project" value="TreeGrafter"/>
</dbReference>
<keyword evidence="5 9" id="KW-0227">DNA damage</keyword>
<evidence type="ECO:0000313" key="12">
    <source>
        <dbReference type="Proteomes" id="UP000051298"/>
    </source>
</evidence>
<dbReference type="Proteomes" id="UP000051298">
    <property type="component" value="Unassembled WGS sequence"/>
</dbReference>
<sequence length="552" mass="58608">MLRALDIRNMLIIDHLELAFQPGLNVLTGETGAGKSILLDSLGFVLGWRGRAELVRAGADQGEVVAEFALGPNHAAHAILQEAGLPDEDDTLILRRVNTRDGRKTAWVNDRRCSGEVLRALSETLVELHGQHDDRGLLNTRGHRTLLDSFAGSAALLADVRTAWRAHAAAETALNKAEALLAETSAEEEYLRHAAAELEALDPQPGEDDTLDTRRRMMQGAERIREDVTKGLEAIGVNGAEGRMSDAVRWLDGARDKAEGALDAALDALGRAQVELGEAQAGVEACLDQLSFDPFELETVEERLFALRALARKHDVSPEELPALAANLRAKLDALDASEGDIATLRRAVTDTGADYDAAAMTLSDLRAKAAKRLDAAMAAELAPLKMERAVFVTRLTEAPKGPEGIDAIAFEVATNPGAPAGPLNKIASGGELSRFLLALKVCLAGDDLSTTMIFDEIDRGVGGATADAVGRRLKALADGGQVLVVTHSPQVAALGAHHWQVAKRVVDEATLSSVTPLGDDARLDEIARMLAGDTITEAARAAAQALLDAAQ</sequence>
<evidence type="ECO:0000259" key="10">
    <source>
        <dbReference type="Pfam" id="PF02463"/>
    </source>
</evidence>
<organism evidence="11 12">
    <name type="scientific">Thalassobacter stenotrophicus</name>
    <dbReference type="NCBI Taxonomy" id="266809"/>
    <lineage>
        <taxon>Bacteria</taxon>
        <taxon>Pseudomonadati</taxon>
        <taxon>Pseudomonadota</taxon>
        <taxon>Alphaproteobacteria</taxon>
        <taxon>Rhodobacterales</taxon>
        <taxon>Roseobacteraceae</taxon>
        <taxon>Thalassobacter</taxon>
    </lineage>
</organism>
<accession>A0A0P1F0R5</accession>
<dbReference type="NCBIfam" id="TIGR00634">
    <property type="entry name" value="recN"/>
    <property type="match status" value="1"/>
</dbReference>
<dbReference type="GO" id="GO:0006310">
    <property type="term" value="P:DNA recombination"/>
    <property type="evidence" value="ECO:0007669"/>
    <property type="project" value="InterPro"/>
</dbReference>
<dbReference type="AlphaFoldDB" id="A0A0P1F0R5"/>
<dbReference type="InterPro" id="IPR003395">
    <property type="entry name" value="RecF/RecN/SMC_N"/>
</dbReference>
<comment type="function">
    <text evidence="1 9">May be involved in recombinational repair of damaged DNA.</text>
</comment>
<evidence type="ECO:0000256" key="2">
    <source>
        <dbReference type="ARBA" id="ARBA00009441"/>
    </source>
</evidence>
<dbReference type="Pfam" id="PF02463">
    <property type="entry name" value="SMC_N"/>
    <property type="match status" value="1"/>
</dbReference>
<comment type="similarity">
    <text evidence="2 9">Belongs to the RecN family.</text>
</comment>